<organism evidence="2 3">
    <name type="scientific">Sedimentitalea nanhaiensis</name>
    <dbReference type="NCBI Taxonomy" id="999627"/>
    <lineage>
        <taxon>Bacteria</taxon>
        <taxon>Pseudomonadati</taxon>
        <taxon>Pseudomonadota</taxon>
        <taxon>Alphaproteobacteria</taxon>
        <taxon>Rhodobacterales</taxon>
        <taxon>Paracoccaceae</taxon>
        <taxon>Sedimentitalea</taxon>
    </lineage>
</organism>
<dbReference type="OrthoDB" id="46712at2"/>
<dbReference type="InterPro" id="IPR047951">
    <property type="entry name" value="Transpos_ISL3"/>
</dbReference>
<keyword evidence="3" id="KW-1185">Reference proteome</keyword>
<dbReference type="AlphaFoldDB" id="A0A1I7ECQ4"/>
<dbReference type="PANTHER" id="PTHR33498">
    <property type="entry name" value="TRANSPOSASE FOR INSERTION SEQUENCE ELEMENT IS1557"/>
    <property type="match status" value="1"/>
</dbReference>
<dbReference type="Pfam" id="PF01610">
    <property type="entry name" value="DDE_Tnp_ISL3"/>
    <property type="match status" value="1"/>
</dbReference>
<protein>
    <submittedName>
        <fullName evidence="2">Transposase</fullName>
    </submittedName>
</protein>
<reference evidence="2 3" key="1">
    <citation type="submission" date="2016-10" db="EMBL/GenBank/DDBJ databases">
        <authorList>
            <person name="de Groot N.N."/>
        </authorList>
    </citation>
    <scope>NUCLEOTIDE SEQUENCE [LARGE SCALE GENOMIC DNA]</scope>
    <source>
        <strain evidence="2 3">CGMCC 1.10959</strain>
    </source>
</reference>
<evidence type="ECO:0000313" key="2">
    <source>
        <dbReference type="EMBL" id="SFU21714.1"/>
    </source>
</evidence>
<accession>A0A1I7ECQ4</accession>
<name>A0A1I7ECQ4_9RHOB</name>
<sequence>MRSLAMRFNGILRSRQADPLPAWIDNAIETDLAPIVRFARTLNRDFDAVKNAIEMPWSNGQAEGQINRLKTLKRAMYGRAGPELLRARMLPFRHTD</sequence>
<dbReference type="EMBL" id="FPAW01000067">
    <property type="protein sequence ID" value="SFU21714.1"/>
    <property type="molecule type" value="Genomic_DNA"/>
</dbReference>
<dbReference type="PANTHER" id="PTHR33498:SF1">
    <property type="entry name" value="TRANSPOSASE FOR INSERTION SEQUENCE ELEMENT IS1557"/>
    <property type="match status" value="1"/>
</dbReference>
<gene>
    <name evidence="2" type="ORF">SAMN05216236_1671</name>
</gene>
<dbReference type="RefSeq" id="WP_139236678.1">
    <property type="nucleotide sequence ID" value="NZ_FPAW01000067.1"/>
</dbReference>
<dbReference type="Proteomes" id="UP000182466">
    <property type="component" value="Unassembled WGS sequence"/>
</dbReference>
<evidence type="ECO:0000313" key="3">
    <source>
        <dbReference type="Proteomes" id="UP000182466"/>
    </source>
</evidence>
<evidence type="ECO:0000259" key="1">
    <source>
        <dbReference type="Pfam" id="PF01610"/>
    </source>
</evidence>
<proteinExistence type="predicted"/>
<dbReference type="InterPro" id="IPR002560">
    <property type="entry name" value="Transposase_DDE"/>
</dbReference>
<dbReference type="eggNOG" id="COG3464">
    <property type="taxonomic scope" value="Bacteria"/>
</dbReference>
<feature type="domain" description="Transposase IS204/IS1001/IS1096/IS1165 DDE" evidence="1">
    <location>
        <begin position="17"/>
        <end position="88"/>
    </location>
</feature>